<dbReference type="InterPro" id="IPR006913">
    <property type="entry name" value="CENP-V/GFA"/>
</dbReference>
<dbReference type="PANTHER" id="PTHR33337">
    <property type="entry name" value="GFA DOMAIN-CONTAINING PROTEIN"/>
    <property type="match status" value="1"/>
</dbReference>
<dbReference type="InterPro" id="IPR011057">
    <property type="entry name" value="Mss4-like_sf"/>
</dbReference>
<organism evidence="7 8">
    <name type="scientific">Cladorrhinum samala</name>
    <dbReference type="NCBI Taxonomy" id="585594"/>
    <lineage>
        <taxon>Eukaryota</taxon>
        <taxon>Fungi</taxon>
        <taxon>Dikarya</taxon>
        <taxon>Ascomycota</taxon>
        <taxon>Pezizomycotina</taxon>
        <taxon>Sordariomycetes</taxon>
        <taxon>Sordariomycetidae</taxon>
        <taxon>Sordariales</taxon>
        <taxon>Podosporaceae</taxon>
        <taxon>Cladorrhinum</taxon>
    </lineage>
</organism>
<sequence>MSGPLHLPPELPGADQTLACQCHCKSVNFTVTIPTSALPLPVHICHCHICRYLHGTPCIFHAPLPNGIEPDFIAPSSLSSSLTRYVHHESPTAERFFCSTCGCHVGDRKLDPDPETGIRQWHVATSIFTPNSESHFQIRSHIFASSRVGAGVYSWLHEINGRPLPSWNGYPKADGEQHQQSKIAPAPPSRSREPEGSDEITAECHCSGVKFTVARPTEQERSDPLLSRYVSRVDGRKRLACLCVCADCRLVSGMHVTGWTFAPLSSLKPEVPASFEGFGTLKAYRSSANVLRGFCAKCGATVFYSIDDEEHVSEEGKRIVDIAVGILRAPEGDVAAEEWLTWRTGRLAGMPSGKEYDEGFAEGLKKGLAEWGLKKHGKVLEFNIPLGVEQD</sequence>
<evidence type="ECO:0000256" key="2">
    <source>
        <dbReference type="ARBA" id="ARBA00022723"/>
    </source>
</evidence>
<evidence type="ECO:0000256" key="4">
    <source>
        <dbReference type="ARBA" id="ARBA00023239"/>
    </source>
</evidence>
<evidence type="ECO:0000256" key="3">
    <source>
        <dbReference type="ARBA" id="ARBA00022833"/>
    </source>
</evidence>
<name>A0AAV9I1L6_9PEZI</name>
<feature type="domain" description="CENP-V/GFA" evidence="6">
    <location>
        <begin position="200"/>
        <end position="340"/>
    </location>
</feature>
<dbReference type="Proteomes" id="UP001321749">
    <property type="component" value="Unassembled WGS sequence"/>
</dbReference>
<reference evidence="7" key="2">
    <citation type="submission" date="2023-06" db="EMBL/GenBank/DDBJ databases">
        <authorList>
            <consortium name="Lawrence Berkeley National Laboratory"/>
            <person name="Mondo S.J."/>
            <person name="Hensen N."/>
            <person name="Bonometti L."/>
            <person name="Westerberg I."/>
            <person name="Brannstrom I.O."/>
            <person name="Guillou S."/>
            <person name="Cros-Aarteil S."/>
            <person name="Calhoun S."/>
            <person name="Haridas S."/>
            <person name="Kuo A."/>
            <person name="Pangilinan J."/>
            <person name="Riley R."/>
            <person name="Labutti K."/>
            <person name="Andreopoulos B."/>
            <person name="Lipzen A."/>
            <person name="Chen C."/>
            <person name="Yanf M."/>
            <person name="Daum C."/>
            <person name="Ng V."/>
            <person name="Clum A."/>
            <person name="Steindorff A."/>
            <person name="Ohm R."/>
            <person name="Martin F."/>
            <person name="Silar P."/>
            <person name="Natvig D."/>
            <person name="Lalanne C."/>
            <person name="Gautier V."/>
            <person name="Ament-Velasquez S.L."/>
            <person name="Kruys A."/>
            <person name="Hutchinson M.I."/>
            <person name="Powell A.J."/>
            <person name="Barry K."/>
            <person name="Miller A.N."/>
            <person name="Grigoriev I.V."/>
            <person name="Debuchy R."/>
            <person name="Gladieux P."/>
            <person name="Thoren M.H."/>
            <person name="Johannesson H."/>
        </authorList>
    </citation>
    <scope>NUCLEOTIDE SEQUENCE</scope>
    <source>
        <strain evidence="7">PSN324</strain>
    </source>
</reference>
<dbReference type="GO" id="GO:0016846">
    <property type="term" value="F:carbon-sulfur lyase activity"/>
    <property type="evidence" value="ECO:0007669"/>
    <property type="project" value="InterPro"/>
</dbReference>
<proteinExistence type="inferred from homology"/>
<dbReference type="GO" id="GO:0046872">
    <property type="term" value="F:metal ion binding"/>
    <property type="evidence" value="ECO:0007669"/>
    <property type="project" value="UniProtKB-KW"/>
</dbReference>
<keyword evidence="8" id="KW-1185">Reference proteome</keyword>
<evidence type="ECO:0000259" key="6">
    <source>
        <dbReference type="PROSITE" id="PS51891"/>
    </source>
</evidence>
<keyword evidence="2" id="KW-0479">Metal-binding</keyword>
<accession>A0AAV9I1L6</accession>
<comment type="caution">
    <text evidence="7">The sequence shown here is derived from an EMBL/GenBank/DDBJ whole genome shotgun (WGS) entry which is preliminary data.</text>
</comment>
<dbReference type="EMBL" id="MU864933">
    <property type="protein sequence ID" value="KAK4466214.1"/>
    <property type="molecule type" value="Genomic_DNA"/>
</dbReference>
<evidence type="ECO:0000313" key="7">
    <source>
        <dbReference type="EMBL" id="KAK4466214.1"/>
    </source>
</evidence>
<gene>
    <name evidence="7" type="ORF">QBC42DRAFT_193286</name>
</gene>
<evidence type="ECO:0000256" key="5">
    <source>
        <dbReference type="SAM" id="MobiDB-lite"/>
    </source>
</evidence>
<comment type="similarity">
    <text evidence="1">Belongs to the Gfa family.</text>
</comment>
<reference evidence="7" key="1">
    <citation type="journal article" date="2023" name="Mol. Phylogenet. Evol.">
        <title>Genome-scale phylogeny and comparative genomics of the fungal order Sordariales.</title>
        <authorList>
            <person name="Hensen N."/>
            <person name="Bonometti L."/>
            <person name="Westerberg I."/>
            <person name="Brannstrom I.O."/>
            <person name="Guillou S."/>
            <person name="Cros-Aarteil S."/>
            <person name="Calhoun S."/>
            <person name="Haridas S."/>
            <person name="Kuo A."/>
            <person name="Mondo S."/>
            <person name="Pangilinan J."/>
            <person name="Riley R."/>
            <person name="LaButti K."/>
            <person name="Andreopoulos B."/>
            <person name="Lipzen A."/>
            <person name="Chen C."/>
            <person name="Yan M."/>
            <person name="Daum C."/>
            <person name="Ng V."/>
            <person name="Clum A."/>
            <person name="Steindorff A."/>
            <person name="Ohm R.A."/>
            <person name="Martin F."/>
            <person name="Silar P."/>
            <person name="Natvig D.O."/>
            <person name="Lalanne C."/>
            <person name="Gautier V."/>
            <person name="Ament-Velasquez S.L."/>
            <person name="Kruys A."/>
            <person name="Hutchinson M.I."/>
            <person name="Powell A.J."/>
            <person name="Barry K."/>
            <person name="Miller A.N."/>
            <person name="Grigoriev I.V."/>
            <person name="Debuchy R."/>
            <person name="Gladieux P."/>
            <person name="Hiltunen Thoren M."/>
            <person name="Johannesson H."/>
        </authorList>
    </citation>
    <scope>NUCLEOTIDE SEQUENCE</scope>
    <source>
        <strain evidence="7">PSN324</strain>
    </source>
</reference>
<dbReference type="AlphaFoldDB" id="A0AAV9I1L6"/>
<keyword evidence="3" id="KW-0862">Zinc</keyword>
<dbReference type="SUPFAM" id="SSF51316">
    <property type="entry name" value="Mss4-like"/>
    <property type="match status" value="2"/>
</dbReference>
<feature type="domain" description="CENP-V/GFA" evidence="6">
    <location>
        <begin position="18"/>
        <end position="154"/>
    </location>
</feature>
<evidence type="ECO:0000313" key="8">
    <source>
        <dbReference type="Proteomes" id="UP001321749"/>
    </source>
</evidence>
<dbReference type="PANTHER" id="PTHR33337:SF31">
    <property type="entry name" value="DUF636 DOMAIN PROTEIN (AFU_ORTHOLOGUE AFUA_2G12650)"/>
    <property type="match status" value="1"/>
</dbReference>
<evidence type="ECO:0000256" key="1">
    <source>
        <dbReference type="ARBA" id="ARBA00005495"/>
    </source>
</evidence>
<dbReference type="PROSITE" id="PS51891">
    <property type="entry name" value="CENP_V_GFA"/>
    <property type="match status" value="2"/>
</dbReference>
<dbReference type="Gene3D" id="3.90.1590.10">
    <property type="entry name" value="glutathione-dependent formaldehyde- activating enzyme (gfa)"/>
    <property type="match status" value="2"/>
</dbReference>
<feature type="region of interest" description="Disordered" evidence="5">
    <location>
        <begin position="167"/>
        <end position="198"/>
    </location>
</feature>
<dbReference type="Pfam" id="PF04828">
    <property type="entry name" value="GFA"/>
    <property type="match status" value="2"/>
</dbReference>
<protein>
    <submittedName>
        <fullName evidence="7">Mss4-like protein</fullName>
    </submittedName>
</protein>
<keyword evidence="4" id="KW-0456">Lyase</keyword>